<dbReference type="PRINTS" id="PR00419">
    <property type="entry name" value="ADXRDTASE"/>
</dbReference>
<dbReference type="PANTHER" id="PTHR48467:SF1">
    <property type="entry name" value="GLUTAMATE SYNTHASE 1 [NADH], CHLOROPLASTIC-LIKE"/>
    <property type="match status" value="1"/>
</dbReference>
<evidence type="ECO:0000256" key="4">
    <source>
        <dbReference type="ARBA" id="ARBA00022723"/>
    </source>
</evidence>
<accession>A0A7Z0C324</accession>
<dbReference type="SUPFAM" id="SSF54862">
    <property type="entry name" value="4Fe-4S ferredoxins"/>
    <property type="match status" value="1"/>
</dbReference>
<evidence type="ECO:0000256" key="1">
    <source>
        <dbReference type="ARBA" id="ARBA00001974"/>
    </source>
</evidence>
<evidence type="ECO:0000313" key="13">
    <source>
        <dbReference type="Proteomes" id="UP000537326"/>
    </source>
</evidence>
<dbReference type="Proteomes" id="UP000537326">
    <property type="component" value="Unassembled WGS sequence"/>
</dbReference>
<dbReference type="SUPFAM" id="SSF51971">
    <property type="entry name" value="Nucleotide-binding domain"/>
    <property type="match status" value="1"/>
</dbReference>
<feature type="domain" description="4Fe-4S ferredoxin-type" evidence="11">
    <location>
        <begin position="1"/>
        <end position="29"/>
    </location>
</feature>
<dbReference type="GO" id="GO:0051536">
    <property type="term" value="F:iron-sulfur cluster binding"/>
    <property type="evidence" value="ECO:0007669"/>
    <property type="project" value="UniProtKB-KW"/>
</dbReference>
<dbReference type="InterPro" id="IPR017896">
    <property type="entry name" value="4Fe4S_Fe-S-bd"/>
</dbReference>
<keyword evidence="7 12" id="KW-0560">Oxidoreductase</keyword>
<organism evidence="12 13">
    <name type="scientific">Nocardioides marinus</name>
    <dbReference type="NCBI Taxonomy" id="374514"/>
    <lineage>
        <taxon>Bacteria</taxon>
        <taxon>Bacillati</taxon>
        <taxon>Actinomycetota</taxon>
        <taxon>Actinomycetes</taxon>
        <taxon>Propionibacteriales</taxon>
        <taxon>Nocardioidaceae</taxon>
        <taxon>Nocardioides</taxon>
    </lineage>
</organism>
<sequence length="529" mass="56821">MTHVITQACCGDAACVFACPVNAIQPNPDDELFESAEMLYIDPKTCVDCGACVAACPVGAITRDTRLPVDQLPFVEINRLFHEVHPATQRRVQAIVPTLIRLNPPNKPLRVAIVGSGPAGLYAADELLKQDGVEVAVYDRLSVPYGLVRSGVAPDHQMTKAVDKLFRDIEDLPGFHYALGVDVGTSVHHEELAARYSAVIYATGASQDRVLQVPGADLPGVSSATRFVAWYNGHPDHGDAHVDLSHRRVVIVGNGNVAIDAARILTTDPDALARTDIADHALAALRQSKVEEVVVLGRRGPEHAAFTLPELVGLMARRDLEVVVAGDIPPAPEWADVQLRHKLDLLRSLPTEHQAAPSSRRIVLQFWSSPHRFVGQDQVEEVEIRSAGPGSPPGGTSDHLPAGLVLSSIGYQGSPIASLPFDPDRGVVPHVRGRVEGLPGAYVVGWIKRGPRGFIGTNKTCARETVNSVLEDATSGVLEPVSPAGDLGQLLRQWHPDSVDLPAWRRIDDAEIAHGLSAGRPRVKLTSAI</sequence>
<dbReference type="GO" id="GO:0004324">
    <property type="term" value="F:ferredoxin-NADP+ reductase activity"/>
    <property type="evidence" value="ECO:0007669"/>
    <property type="project" value="UniProtKB-EC"/>
</dbReference>
<evidence type="ECO:0000313" key="12">
    <source>
        <dbReference type="EMBL" id="NYI11470.1"/>
    </source>
</evidence>
<evidence type="ECO:0000256" key="3">
    <source>
        <dbReference type="ARBA" id="ARBA00022630"/>
    </source>
</evidence>
<evidence type="ECO:0000256" key="9">
    <source>
        <dbReference type="ARBA" id="ARBA00023014"/>
    </source>
</evidence>
<name>A0A7Z0C324_9ACTN</name>
<comment type="caution">
    <text evidence="12">The sequence shown here is derived from an EMBL/GenBank/DDBJ whole genome shotgun (WGS) entry which is preliminary data.</text>
</comment>
<dbReference type="PROSITE" id="PS51379">
    <property type="entry name" value="4FE4S_FER_2"/>
    <property type="match status" value="2"/>
</dbReference>
<keyword evidence="9" id="KW-0411">Iron-sulfur</keyword>
<dbReference type="InterPro" id="IPR017900">
    <property type="entry name" value="4Fe4S_Fe_S_CS"/>
</dbReference>
<keyword evidence="4" id="KW-0479">Metal-binding</keyword>
<protein>
    <recommendedName>
        <fullName evidence="2">ferredoxin--NADP(+) reductase</fullName>
        <ecNumber evidence="2">1.18.1.2</ecNumber>
    </recommendedName>
</protein>
<evidence type="ECO:0000256" key="2">
    <source>
        <dbReference type="ARBA" id="ARBA00013223"/>
    </source>
</evidence>
<dbReference type="EC" id="1.18.1.2" evidence="2"/>
<evidence type="ECO:0000259" key="11">
    <source>
        <dbReference type="PROSITE" id="PS51379"/>
    </source>
</evidence>
<keyword evidence="5" id="KW-0274">FAD</keyword>
<dbReference type="Gene3D" id="3.40.50.720">
    <property type="entry name" value="NAD(P)-binding Rossmann-like Domain"/>
    <property type="match status" value="1"/>
</dbReference>
<keyword evidence="6" id="KW-0521">NADP</keyword>
<keyword evidence="3" id="KW-0285">Flavoprotein</keyword>
<evidence type="ECO:0000256" key="5">
    <source>
        <dbReference type="ARBA" id="ARBA00022827"/>
    </source>
</evidence>
<gene>
    <name evidence="12" type="ORF">BKA05_002985</name>
</gene>
<keyword evidence="13" id="KW-1185">Reference proteome</keyword>
<comment type="catalytic activity">
    <reaction evidence="10">
        <text>2 reduced [2Fe-2S]-[ferredoxin] + NADP(+) + H(+) = 2 oxidized [2Fe-2S]-[ferredoxin] + NADPH</text>
        <dbReference type="Rhea" id="RHEA:20125"/>
        <dbReference type="Rhea" id="RHEA-COMP:10000"/>
        <dbReference type="Rhea" id="RHEA-COMP:10001"/>
        <dbReference type="ChEBI" id="CHEBI:15378"/>
        <dbReference type="ChEBI" id="CHEBI:33737"/>
        <dbReference type="ChEBI" id="CHEBI:33738"/>
        <dbReference type="ChEBI" id="CHEBI:57783"/>
        <dbReference type="ChEBI" id="CHEBI:58349"/>
        <dbReference type="EC" id="1.18.1.2"/>
    </reaction>
</comment>
<dbReference type="Pfam" id="PF07992">
    <property type="entry name" value="Pyr_redox_2"/>
    <property type="match status" value="1"/>
</dbReference>
<comment type="cofactor">
    <cofactor evidence="1">
        <name>FAD</name>
        <dbReference type="ChEBI" id="CHEBI:57692"/>
    </cofactor>
</comment>
<dbReference type="AlphaFoldDB" id="A0A7Z0C324"/>
<dbReference type="EMBL" id="JACBZI010000001">
    <property type="protein sequence ID" value="NYI11470.1"/>
    <property type="molecule type" value="Genomic_DNA"/>
</dbReference>
<dbReference type="InterPro" id="IPR036188">
    <property type="entry name" value="FAD/NAD-bd_sf"/>
</dbReference>
<dbReference type="Pfam" id="PF12838">
    <property type="entry name" value="Fer4_7"/>
    <property type="match status" value="1"/>
</dbReference>
<feature type="domain" description="4Fe-4S ferredoxin-type" evidence="11">
    <location>
        <begin position="37"/>
        <end position="66"/>
    </location>
</feature>
<evidence type="ECO:0000256" key="7">
    <source>
        <dbReference type="ARBA" id="ARBA00023002"/>
    </source>
</evidence>
<dbReference type="RefSeq" id="WP_179532158.1">
    <property type="nucleotide sequence ID" value="NZ_BAAAPP010000008.1"/>
</dbReference>
<keyword evidence="8" id="KW-0408">Iron</keyword>
<dbReference type="GO" id="GO:0046872">
    <property type="term" value="F:metal ion binding"/>
    <property type="evidence" value="ECO:0007669"/>
    <property type="project" value="UniProtKB-KW"/>
</dbReference>
<dbReference type="Gene3D" id="3.30.70.20">
    <property type="match status" value="1"/>
</dbReference>
<reference evidence="12 13" key="1">
    <citation type="submission" date="2020-07" db="EMBL/GenBank/DDBJ databases">
        <title>Sequencing the genomes of 1000 actinobacteria strains.</title>
        <authorList>
            <person name="Klenk H.-P."/>
        </authorList>
    </citation>
    <scope>NUCLEOTIDE SEQUENCE [LARGE SCALE GENOMIC DNA]</scope>
    <source>
        <strain evidence="12 13">DSM 18248</strain>
    </source>
</reference>
<evidence type="ECO:0000256" key="6">
    <source>
        <dbReference type="ARBA" id="ARBA00022857"/>
    </source>
</evidence>
<proteinExistence type="predicted"/>
<dbReference type="PANTHER" id="PTHR48467">
    <property type="entry name" value="GLUTAMATE SYNTHASE 1 [NADH], CHLOROPLASTIC-LIKE"/>
    <property type="match status" value="1"/>
</dbReference>
<dbReference type="InterPro" id="IPR055275">
    <property type="entry name" value="Ferredox_Rdtase"/>
</dbReference>
<dbReference type="PROSITE" id="PS00198">
    <property type="entry name" value="4FE4S_FER_1"/>
    <property type="match status" value="1"/>
</dbReference>
<dbReference type="Gene3D" id="3.50.50.60">
    <property type="entry name" value="FAD/NAD(P)-binding domain"/>
    <property type="match status" value="1"/>
</dbReference>
<dbReference type="InterPro" id="IPR023753">
    <property type="entry name" value="FAD/NAD-binding_dom"/>
</dbReference>
<evidence type="ECO:0000256" key="10">
    <source>
        <dbReference type="ARBA" id="ARBA00047776"/>
    </source>
</evidence>
<evidence type="ECO:0000256" key="8">
    <source>
        <dbReference type="ARBA" id="ARBA00023004"/>
    </source>
</evidence>